<dbReference type="GO" id="GO:0030036">
    <property type="term" value="P:actin cytoskeleton organization"/>
    <property type="evidence" value="ECO:0007669"/>
    <property type="project" value="Ensembl"/>
</dbReference>
<dbReference type="SUPFAM" id="SSF48350">
    <property type="entry name" value="GTPase activation domain, GAP"/>
    <property type="match status" value="1"/>
</dbReference>
<dbReference type="AlphaFoldDB" id="A0A8C2N3Z9"/>
<dbReference type="InterPro" id="IPR004148">
    <property type="entry name" value="BAR_dom"/>
</dbReference>
<dbReference type="GO" id="GO:0031175">
    <property type="term" value="P:neuron projection development"/>
    <property type="evidence" value="ECO:0007669"/>
    <property type="project" value="Ensembl"/>
</dbReference>
<dbReference type="GO" id="GO:0003779">
    <property type="term" value="F:actin binding"/>
    <property type="evidence" value="ECO:0007669"/>
    <property type="project" value="Ensembl"/>
</dbReference>
<organism evidence="4 5">
    <name type="scientific">Cricetulus griseus</name>
    <name type="common">Chinese hamster</name>
    <name type="synonym">Cricetulus barabensis griseus</name>
    <dbReference type="NCBI Taxonomy" id="10029"/>
    <lineage>
        <taxon>Eukaryota</taxon>
        <taxon>Metazoa</taxon>
        <taxon>Chordata</taxon>
        <taxon>Craniata</taxon>
        <taxon>Vertebrata</taxon>
        <taxon>Euteleostomi</taxon>
        <taxon>Mammalia</taxon>
        <taxon>Eutheria</taxon>
        <taxon>Euarchontoglires</taxon>
        <taxon>Glires</taxon>
        <taxon>Rodentia</taxon>
        <taxon>Myomorpha</taxon>
        <taxon>Muroidea</taxon>
        <taxon>Cricetidae</taxon>
        <taxon>Cricetinae</taxon>
        <taxon>Cricetulus</taxon>
    </lineage>
</organism>
<dbReference type="CDD" id="cd01249">
    <property type="entry name" value="BAR-PH_GRAF_family"/>
    <property type="match status" value="1"/>
</dbReference>
<reference evidence="4" key="2">
    <citation type="submission" date="2025-09" db="UniProtKB">
        <authorList>
            <consortium name="Ensembl"/>
        </authorList>
    </citation>
    <scope>IDENTIFICATION</scope>
</reference>
<dbReference type="SUPFAM" id="SSF103657">
    <property type="entry name" value="BAR/IMD domain-like"/>
    <property type="match status" value="1"/>
</dbReference>
<dbReference type="PANTHER" id="PTHR12552">
    <property type="entry name" value="OLIGOPHRENIN 1"/>
    <property type="match status" value="1"/>
</dbReference>
<dbReference type="GO" id="GO:0034329">
    <property type="term" value="P:cell junction assembly"/>
    <property type="evidence" value="ECO:0007669"/>
    <property type="project" value="Ensembl"/>
</dbReference>
<dbReference type="GO" id="GO:0021895">
    <property type="term" value="P:cerebral cortex neuron differentiation"/>
    <property type="evidence" value="ECO:0007669"/>
    <property type="project" value="Ensembl"/>
</dbReference>
<evidence type="ECO:0000313" key="5">
    <source>
        <dbReference type="Proteomes" id="UP000694386"/>
    </source>
</evidence>
<dbReference type="GO" id="GO:0099149">
    <property type="term" value="P:regulation of postsynaptic neurotransmitter receptor internalization"/>
    <property type="evidence" value="ECO:0007669"/>
    <property type="project" value="Ensembl"/>
</dbReference>
<dbReference type="GO" id="GO:0005096">
    <property type="term" value="F:GTPase activator activity"/>
    <property type="evidence" value="ECO:0007669"/>
    <property type="project" value="UniProtKB-KW"/>
</dbReference>
<dbReference type="GO" id="GO:0051966">
    <property type="term" value="P:regulation of synaptic transmission, glutamatergic"/>
    <property type="evidence" value="ECO:0007669"/>
    <property type="project" value="Ensembl"/>
</dbReference>
<feature type="compositionally biased region" description="Basic and acidic residues" evidence="2">
    <location>
        <begin position="661"/>
        <end position="677"/>
    </location>
</feature>
<dbReference type="GO" id="GO:0005737">
    <property type="term" value="C:cytoplasm"/>
    <property type="evidence" value="ECO:0007669"/>
    <property type="project" value="Ensembl"/>
</dbReference>
<evidence type="ECO:0000256" key="1">
    <source>
        <dbReference type="ARBA" id="ARBA00022468"/>
    </source>
</evidence>
<dbReference type="GO" id="GO:0048488">
    <property type="term" value="P:synaptic vesicle endocytosis"/>
    <property type="evidence" value="ECO:0007669"/>
    <property type="project" value="Ensembl"/>
</dbReference>
<dbReference type="InterPro" id="IPR047234">
    <property type="entry name" value="GRAF_fam"/>
</dbReference>
<evidence type="ECO:0000313" key="4">
    <source>
        <dbReference type="Ensembl" id="ENSCGRP00001026852.1"/>
    </source>
</evidence>
<dbReference type="Pfam" id="PF16746">
    <property type="entry name" value="BAR_3"/>
    <property type="match status" value="1"/>
</dbReference>
<dbReference type="GO" id="GO:0005543">
    <property type="term" value="F:phospholipid binding"/>
    <property type="evidence" value="ECO:0007669"/>
    <property type="project" value="Ensembl"/>
</dbReference>
<dbReference type="GO" id="GO:0043197">
    <property type="term" value="C:dendritic spine"/>
    <property type="evidence" value="ECO:0007669"/>
    <property type="project" value="Ensembl"/>
</dbReference>
<dbReference type="Ensembl" id="ENSCGRT00001031098.1">
    <property type="protein sequence ID" value="ENSCGRP00001026852.1"/>
    <property type="gene ID" value="ENSCGRG00001024034.1"/>
</dbReference>
<evidence type="ECO:0000259" key="3">
    <source>
        <dbReference type="PROSITE" id="PS50238"/>
    </source>
</evidence>
<name>A0A8C2N3Z9_CRIGR</name>
<dbReference type="GO" id="GO:1901799">
    <property type="term" value="P:negative regulation of proteasomal protein catabolic process"/>
    <property type="evidence" value="ECO:0007669"/>
    <property type="project" value="Ensembl"/>
</dbReference>
<protein>
    <submittedName>
        <fullName evidence="4">Oligophrenin 1</fullName>
    </submittedName>
</protein>
<dbReference type="GO" id="GO:0015629">
    <property type="term" value="C:actin cytoskeleton"/>
    <property type="evidence" value="ECO:0007669"/>
    <property type="project" value="Ensembl"/>
</dbReference>
<dbReference type="PANTHER" id="PTHR12552:SF2">
    <property type="entry name" value="OLIGOPHRENIN-1"/>
    <property type="match status" value="1"/>
</dbReference>
<dbReference type="CDD" id="cd04374">
    <property type="entry name" value="RhoGAP_Graf"/>
    <property type="match status" value="1"/>
</dbReference>
<dbReference type="PROSITE" id="PS50238">
    <property type="entry name" value="RHOGAP"/>
    <property type="match status" value="1"/>
</dbReference>
<feature type="domain" description="Rho-GAP" evidence="3">
    <location>
        <begin position="325"/>
        <end position="509"/>
    </location>
</feature>
<dbReference type="GO" id="GO:0035023">
    <property type="term" value="P:regulation of Rho protein signal transduction"/>
    <property type="evidence" value="ECO:0007669"/>
    <property type="project" value="Ensembl"/>
</dbReference>
<feature type="region of interest" description="Disordered" evidence="2">
    <location>
        <begin position="625"/>
        <end position="747"/>
    </location>
</feature>
<keyword evidence="1" id="KW-0343">GTPase activation</keyword>
<dbReference type="Gene3D" id="1.20.1270.60">
    <property type="entry name" value="Arfaptin homology (AH) domain/BAR domain"/>
    <property type="match status" value="1"/>
</dbReference>
<feature type="compositionally biased region" description="Polar residues" evidence="2">
    <location>
        <begin position="561"/>
        <end position="573"/>
    </location>
</feature>
<sequence>MGWHPCSLSVCRISIQDFWLSQFPLRNYSSAVQKFSQTLQSFQFDFIGDTLTDDEINIAESFKEFAELLNEVENERMMMVQNASDLLIKPLETFRKEQIGFTKERKKKFEKDGERFYSLLDRHLHLSSKKKESQLLEADLQVDKERHNFFESSLDYVYQIQEVQESKKFNIVEPVLAFLHSLFISNSLTVELTQDFLPYKQQLQLSLQNTRNHFSSTREEMEELKKRMKEAPQTCKLPGQPTIEGYLYTQEKWALGISWVKYYCQYEKETRTLTMTPTEQKPGAKQGPMDLTLKYCVRRKTESIDKRFCFDIETNESPITKQEEMELNEVGFKFVRKCINFIETKGIKTEGLYRTVGSNIQVQKLLNAFFDPKCPGDVDFHNSDWDIKTITSSLKFYLRNLSEPVMTYKLHKELVSAAKSDNLDYRLGAIHSLVYKLPEKNREMLELLIRHLVNVCEHSKENLMTPSNMGVIFGPTLMRAQEDTVAAMMNIKFQNIVVEILIEHFGKIYLGPPEDSQVPPVPPPRVTARRHKPITISKRLLREKTVFYTSSLDENEDEAQRQTPNGTITSNLDTPKLPQHLKLPIQKSGETDLGRKSPNRPVSDSQPESCPEVDVGKLVFRLQDGGTKATPKATNGPVPGSGPTKTPPFPIKRQAPRPVAPHKEGDTDCFSKVRPPGEKQTIIRPPVRPPDPPCRASTSQKPEPKPDTVAGNAGEIPSSVVASRTRFFETASRKTGSSQGKLPGDES</sequence>
<dbReference type="InterPro" id="IPR008936">
    <property type="entry name" value="Rho_GTPase_activation_prot"/>
</dbReference>
<dbReference type="GO" id="GO:0043195">
    <property type="term" value="C:terminal bouton"/>
    <property type="evidence" value="ECO:0007669"/>
    <property type="project" value="Ensembl"/>
</dbReference>
<dbReference type="GO" id="GO:0045198">
    <property type="term" value="P:establishment of epithelial cell apical/basal polarity"/>
    <property type="evidence" value="ECO:0007669"/>
    <property type="project" value="Ensembl"/>
</dbReference>
<evidence type="ECO:0000256" key="2">
    <source>
        <dbReference type="SAM" id="MobiDB-lite"/>
    </source>
</evidence>
<dbReference type="GO" id="GO:0007165">
    <property type="term" value="P:signal transduction"/>
    <property type="evidence" value="ECO:0007669"/>
    <property type="project" value="InterPro"/>
</dbReference>
<dbReference type="SMART" id="SM00324">
    <property type="entry name" value="RhoGAP"/>
    <property type="match status" value="1"/>
</dbReference>
<dbReference type="GO" id="GO:0021707">
    <property type="term" value="P:cerebellar granule cell differentiation"/>
    <property type="evidence" value="ECO:0007669"/>
    <property type="project" value="Ensembl"/>
</dbReference>
<proteinExistence type="predicted"/>
<dbReference type="GO" id="GO:0048667">
    <property type="term" value="P:cell morphogenesis involved in neuron differentiation"/>
    <property type="evidence" value="ECO:0007669"/>
    <property type="project" value="Ensembl"/>
</dbReference>
<reference evidence="4" key="1">
    <citation type="submission" date="2025-08" db="UniProtKB">
        <authorList>
            <consortium name="Ensembl"/>
        </authorList>
    </citation>
    <scope>IDENTIFICATION</scope>
</reference>
<accession>A0A8C2N3Z9</accession>
<dbReference type="Pfam" id="PF00620">
    <property type="entry name" value="RhoGAP"/>
    <property type="match status" value="1"/>
</dbReference>
<dbReference type="Gene3D" id="1.10.555.10">
    <property type="entry name" value="Rho GTPase activation protein"/>
    <property type="match status" value="1"/>
</dbReference>
<dbReference type="Proteomes" id="UP000694386">
    <property type="component" value="Unplaced"/>
</dbReference>
<dbReference type="InterPro" id="IPR027267">
    <property type="entry name" value="AH/BAR_dom_sf"/>
</dbReference>
<dbReference type="InterPro" id="IPR000198">
    <property type="entry name" value="RhoGAP_dom"/>
</dbReference>
<dbReference type="Gene3D" id="2.30.29.30">
    <property type="entry name" value="Pleckstrin-homology domain (PH domain)/Phosphotyrosine-binding domain (PTB)"/>
    <property type="match status" value="1"/>
</dbReference>
<dbReference type="InterPro" id="IPR047225">
    <property type="entry name" value="PH_GRAF"/>
</dbReference>
<dbReference type="SUPFAM" id="SSF50729">
    <property type="entry name" value="PH domain-like"/>
    <property type="match status" value="1"/>
</dbReference>
<dbReference type="GO" id="GO:0098978">
    <property type="term" value="C:glutamatergic synapse"/>
    <property type="evidence" value="ECO:0007669"/>
    <property type="project" value="Ensembl"/>
</dbReference>
<dbReference type="InterPro" id="IPR011993">
    <property type="entry name" value="PH-like_dom_sf"/>
</dbReference>
<feature type="region of interest" description="Disordered" evidence="2">
    <location>
        <begin position="551"/>
        <end position="613"/>
    </location>
</feature>